<accession>A0A917BBD8</accession>
<dbReference type="Proteomes" id="UP000598775">
    <property type="component" value="Unassembled WGS sequence"/>
</dbReference>
<protein>
    <submittedName>
        <fullName evidence="1">Uncharacterized protein</fullName>
    </submittedName>
</protein>
<organism evidence="1 2">
    <name type="scientific">Subtercola lobariae</name>
    <dbReference type="NCBI Taxonomy" id="1588641"/>
    <lineage>
        <taxon>Bacteria</taxon>
        <taxon>Bacillati</taxon>
        <taxon>Actinomycetota</taxon>
        <taxon>Actinomycetes</taxon>
        <taxon>Micrococcales</taxon>
        <taxon>Microbacteriaceae</taxon>
        <taxon>Subtercola</taxon>
    </lineage>
</organism>
<dbReference type="AlphaFoldDB" id="A0A917BBD8"/>
<keyword evidence="2" id="KW-1185">Reference proteome</keyword>
<dbReference type="RefSeq" id="WP_188679383.1">
    <property type="nucleotide sequence ID" value="NZ_BMGP01000005.1"/>
</dbReference>
<evidence type="ECO:0000313" key="1">
    <source>
        <dbReference type="EMBL" id="GGF34021.1"/>
    </source>
</evidence>
<comment type="caution">
    <text evidence="1">The sequence shown here is derived from an EMBL/GenBank/DDBJ whole genome shotgun (WGS) entry which is preliminary data.</text>
</comment>
<evidence type="ECO:0000313" key="2">
    <source>
        <dbReference type="Proteomes" id="UP000598775"/>
    </source>
</evidence>
<reference evidence="1 2" key="1">
    <citation type="journal article" date="2014" name="Int. J. Syst. Evol. Microbiol.">
        <title>Complete genome sequence of Corynebacterium casei LMG S-19264T (=DSM 44701T), isolated from a smear-ripened cheese.</title>
        <authorList>
            <consortium name="US DOE Joint Genome Institute (JGI-PGF)"/>
            <person name="Walter F."/>
            <person name="Albersmeier A."/>
            <person name="Kalinowski J."/>
            <person name="Ruckert C."/>
        </authorList>
    </citation>
    <scope>NUCLEOTIDE SEQUENCE [LARGE SCALE GENOMIC DNA]</scope>
    <source>
        <strain evidence="1 2">CGMCC 1.12976</strain>
    </source>
</reference>
<proteinExistence type="predicted"/>
<gene>
    <name evidence="1" type="ORF">GCM10011399_28990</name>
</gene>
<dbReference type="EMBL" id="BMGP01000005">
    <property type="protein sequence ID" value="GGF34021.1"/>
    <property type="molecule type" value="Genomic_DNA"/>
</dbReference>
<sequence>MPPLKTPSGRSSDKQASQLRCHLFMHQTSSSMQLSIGLRSTGGFLLIAGKALRIPKRNPAIDG</sequence>
<name>A0A917BBD8_9MICO</name>